<dbReference type="InterPro" id="IPR051407">
    <property type="entry name" value="Bact_OM_lipoprot/Surf_antigen"/>
</dbReference>
<organism evidence="5 6">
    <name type="scientific">Vibrio mytili</name>
    <dbReference type="NCBI Taxonomy" id="50718"/>
    <lineage>
        <taxon>Bacteria</taxon>
        <taxon>Pseudomonadati</taxon>
        <taxon>Pseudomonadota</taxon>
        <taxon>Gammaproteobacteria</taxon>
        <taxon>Vibrionales</taxon>
        <taxon>Vibrionaceae</taxon>
        <taxon>Vibrio</taxon>
    </lineage>
</organism>
<evidence type="ECO:0000313" key="5">
    <source>
        <dbReference type="EMBL" id="KIN10100.1"/>
    </source>
</evidence>
<keyword evidence="6" id="KW-1185">Reference proteome</keyword>
<dbReference type="Pfam" id="PF05433">
    <property type="entry name" value="Rick_17kDa_Anti"/>
    <property type="match status" value="1"/>
</dbReference>
<keyword evidence="3" id="KW-0732">Signal</keyword>
<dbReference type="Proteomes" id="UP000031977">
    <property type="component" value="Unassembled WGS sequence"/>
</dbReference>
<accession>A0A0C3I520</accession>
<dbReference type="NCBIfam" id="NF008437">
    <property type="entry name" value="PRK11280.1"/>
    <property type="match status" value="1"/>
</dbReference>
<evidence type="ECO:0000313" key="6">
    <source>
        <dbReference type="Proteomes" id="UP000031977"/>
    </source>
</evidence>
<protein>
    <recommendedName>
        <fullName evidence="4">Glycine zipper 2TM domain-containing protein</fullName>
    </recommendedName>
</protein>
<evidence type="ECO:0000256" key="2">
    <source>
        <dbReference type="ARBA" id="ARBA00023136"/>
    </source>
</evidence>
<keyword evidence="2" id="KW-0472">Membrane</keyword>
<dbReference type="PANTHER" id="PTHR35603">
    <property type="match status" value="1"/>
</dbReference>
<evidence type="ECO:0000256" key="3">
    <source>
        <dbReference type="SAM" id="SignalP"/>
    </source>
</evidence>
<evidence type="ECO:0000256" key="1">
    <source>
        <dbReference type="ARBA" id="ARBA00004370"/>
    </source>
</evidence>
<dbReference type="InterPro" id="IPR008816">
    <property type="entry name" value="Gly_zipper_2TM_dom"/>
</dbReference>
<proteinExistence type="predicted"/>
<feature type="domain" description="Glycine zipper 2TM" evidence="4">
    <location>
        <begin position="70"/>
        <end position="111"/>
    </location>
</feature>
<feature type="signal peptide" evidence="3">
    <location>
        <begin position="1"/>
        <end position="20"/>
    </location>
</feature>
<dbReference type="AlphaFoldDB" id="A0A0C3I520"/>
<name>A0A0C3I520_9VIBR</name>
<comment type="subcellular location">
    <subcellularLocation>
        <location evidence="1">Membrane</location>
    </subcellularLocation>
</comment>
<comment type="caution">
    <text evidence="5">The sequence shown here is derived from an EMBL/GenBank/DDBJ whole genome shotgun (WGS) entry which is preliminary data.</text>
</comment>
<dbReference type="PROSITE" id="PS51257">
    <property type="entry name" value="PROKAR_LIPOPROTEIN"/>
    <property type="match status" value="1"/>
</dbReference>
<dbReference type="EMBL" id="JXOK01000061">
    <property type="protein sequence ID" value="KIN10100.1"/>
    <property type="molecule type" value="Genomic_DNA"/>
</dbReference>
<feature type="chain" id="PRO_5002178839" description="Glycine zipper 2TM domain-containing protein" evidence="3">
    <location>
        <begin position="21"/>
        <end position="175"/>
    </location>
</feature>
<sequence>MYTMKIKSIAIAAVVFAVLAGCKEKTPTAPTQANITLIESVTEAVKKPHQVCKDVVVTQQVEPTDDNKILGTVGGAAAGAAIGNQIGGGSGKIIATAAGTIAGALTGRKIQENVQKGDVVSTTRQQCHTEYTTSEKVVGYDVTYEVAGAPTTVRLASKPTVKSFPIEDGKVVLPQ</sequence>
<dbReference type="GO" id="GO:0019867">
    <property type="term" value="C:outer membrane"/>
    <property type="evidence" value="ECO:0007669"/>
    <property type="project" value="InterPro"/>
</dbReference>
<dbReference type="STRING" id="50718.SU60_15700"/>
<evidence type="ECO:0000259" key="4">
    <source>
        <dbReference type="Pfam" id="PF05433"/>
    </source>
</evidence>
<dbReference type="PANTHER" id="PTHR35603:SF2">
    <property type="entry name" value="OUTER MEMBRANE LIPOPROTEIN"/>
    <property type="match status" value="1"/>
</dbReference>
<reference evidence="5 6" key="1">
    <citation type="submission" date="2015-01" db="EMBL/GenBank/DDBJ databases">
        <title>Draft genome of Vibrio mytili type strain CAIM 528.</title>
        <authorList>
            <person name="Gonzalez-Castillo A."/>
            <person name="Gomez-Gil B."/>
            <person name="Enciso-Ibarra J."/>
        </authorList>
    </citation>
    <scope>NUCLEOTIDE SEQUENCE [LARGE SCALE GENOMIC DNA]</scope>
    <source>
        <strain evidence="5 6">CAIM 528</strain>
    </source>
</reference>
<gene>
    <name evidence="5" type="ORF">SU60_15700</name>
</gene>